<keyword evidence="3" id="KW-1185">Reference proteome</keyword>
<reference evidence="2 3" key="1">
    <citation type="submission" date="2023-08" db="EMBL/GenBank/DDBJ databases">
        <title>Phytohabitans sansha sp. nov., isolated from marine sediment.</title>
        <authorList>
            <person name="Zhao Y."/>
            <person name="Yi K."/>
        </authorList>
    </citation>
    <scope>NUCLEOTIDE SEQUENCE [LARGE SCALE GENOMIC DNA]</scope>
    <source>
        <strain evidence="2 3">ZYX-F-186</strain>
    </source>
</reference>
<evidence type="ECO:0000313" key="3">
    <source>
        <dbReference type="Proteomes" id="UP001230908"/>
    </source>
</evidence>
<sequence length="190" mass="20017">MTLYFLPLLVPALGLTVVSVFAGWILATVLAGSVLLIWASLVAHEAGHVLALRLLAPTAEYAHTVPEAPDAPVPANIVVDRRGAGVHRPQLRQRWREALVILAGPLFPAVVWAAVMAGIQLFSGAVPIAAMVWTGVVAWAHPASLLIPVGDAWSLIRLWRSRSAGQAGVGWARVASGRGVGERRAPSASN</sequence>
<feature type="transmembrane region" description="Helical" evidence="1">
    <location>
        <begin position="24"/>
        <end position="43"/>
    </location>
</feature>
<evidence type="ECO:0000256" key="1">
    <source>
        <dbReference type="SAM" id="Phobius"/>
    </source>
</evidence>
<gene>
    <name evidence="2" type="ORF">RB614_23225</name>
</gene>
<evidence type="ECO:0008006" key="4">
    <source>
        <dbReference type="Google" id="ProtNLM"/>
    </source>
</evidence>
<protein>
    <recommendedName>
        <fullName evidence="4">Peptidase M50 domain-containing protein</fullName>
    </recommendedName>
</protein>
<accession>A0ABU0ZM20</accession>
<dbReference type="RefSeq" id="WP_308714712.1">
    <property type="nucleotide sequence ID" value="NZ_JAVHUY010000022.1"/>
</dbReference>
<comment type="caution">
    <text evidence="2">The sequence shown here is derived from an EMBL/GenBank/DDBJ whole genome shotgun (WGS) entry which is preliminary data.</text>
</comment>
<name>A0ABU0ZM20_9ACTN</name>
<proteinExistence type="predicted"/>
<feature type="transmembrane region" description="Helical" evidence="1">
    <location>
        <begin position="98"/>
        <end position="122"/>
    </location>
</feature>
<keyword evidence="1" id="KW-0472">Membrane</keyword>
<keyword evidence="1" id="KW-1133">Transmembrane helix</keyword>
<dbReference type="EMBL" id="JAVHUY010000022">
    <property type="protein sequence ID" value="MDQ7907434.1"/>
    <property type="molecule type" value="Genomic_DNA"/>
</dbReference>
<dbReference type="Proteomes" id="UP001230908">
    <property type="component" value="Unassembled WGS sequence"/>
</dbReference>
<keyword evidence="1" id="KW-0812">Transmembrane</keyword>
<evidence type="ECO:0000313" key="2">
    <source>
        <dbReference type="EMBL" id="MDQ7907434.1"/>
    </source>
</evidence>
<organism evidence="2 3">
    <name type="scientific">Phytohabitans maris</name>
    <dbReference type="NCBI Taxonomy" id="3071409"/>
    <lineage>
        <taxon>Bacteria</taxon>
        <taxon>Bacillati</taxon>
        <taxon>Actinomycetota</taxon>
        <taxon>Actinomycetes</taxon>
        <taxon>Micromonosporales</taxon>
        <taxon>Micromonosporaceae</taxon>
    </lineage>
</organism>
<feature type="transmembrane region" description="Helical" evidence="1">
    <location>
        <begin position="128"/>
        <end position="153"/>
    </location>
</feature>